<dbReference type="KEGG" id="glz:GLAREA_04462"/>
<feature type="region of interest" description="Disordered" evidence="1">
    <location>
        <begin position="1"/>
        <end position="37"/>
    </location>
</feature>
<dbReference type="EMBL" id="KE145369">
    <property type="protein sequence ID" value="EPE27671.1"/>
    <property type="molecule type" value="Genomic_DNA"/>
</dbReference>
<dbReference type="OMA" id="PEALWPK"/>
<accession>S3D6K8</accession>
<dbReference type="HOGENOM" id="CLU_070375_0_0_1"/>
<dbReference type="Proteomes" id="UP000016922">
    <property type="component" value="Unassembled WGS sequence"/>
</dbReference>
<evidence type="ECO:0000313" key="2">
    <source>
        <dbReference type="EMBL" id="EPE27671.1"/>
    </source>
</evidence>
<dbReference type="RefSeq" id="XP_008085030.1">
    <property type="nucleotide sequence ID" value="XM_008086839.1"/>
</dbReference>
<protein>
    <submittedName>
        <fullName evidence="2">Uncharacterized protein</fullName>
    </submittedName>
</protein>
<reference evidence="2 3" key="1">
    <citation type="journal article" date="2013" name="BMC Genomics">
        <title>Genomics-driven discovery of the pneumocandin biosynthetic gene cluster in the fungus Glarea lozoyensis.</title>
        <authorList>
            <person name="Chen L."/>
            <person name="Yue Q."/>
            <person name="Zhang X."/>
            <person name="Xiang M."/>
            <person name="Wang C."/>
            <person name="Li S."/>
            <person name="Che Y."/>
            <person name="Ortiz-Lopez F.J."/>
            <person name="Bills G.F."/>
            <person name="Liu X."/>
            <person name="An Z."/>
        </authorList>
    </citation>
    <scope>NUCLEOTIDE SEQUENCE [LARGE SCALE GENOMIC DNA]</scope>
    <source>
        <strain evidence="3">ATCC 20868 / MF5171</strain>
    </source>
</reference>
<feature type="region of interest" description="Disordered" evidence="1">
    <location>
        <begin position="231"/>
        <end position="269"/>
    </location>
</feature>
<organism evidence="2 3">
    <name type="scientific">Glarea lozoyensis (strain ATCC 20868 / MF5171)</name>
    <dbReference type="NCBI Taxonomy" id="1116229"/>
    <lineage>
        <taxon>Eukaryota</taxon>
        <taxon>Fungi</taxon>
        <taxon>Dikarya</taxon>
        <taxon>Ascomycota</taxon>
        <taxon>Pezizomycotina</taxon>
        <taxon>Leotiomycetes</taxon>
        <taxon>Helotiales</taxon>
        <taxon>Helotiaceae</taxon>
        <taxon>Glarea</taxon>
    </lineage>
</organism>
<dbReference type="OrthoDB" id="4364733at2759"/>
<feature type="compositionally biased region" description="Acidic residues" evidence="1">
    <location>
        <begin position="231"/>
        <end position="255"/>
    </location>
</feature>
<dbReference type="GeneID" id="19463517"/>
<gene>
    <name evidence="2" type="ORF">GLAREA_04462</name>
</gene>
<evidence type="ECO:0000256" key="1">
    <source>
        <dbReference type="SAM" id="MobiDB-lite"/>
    </source>
</evidence>
<proteinExistence type="predicted"/>
<keyword evidence="3" id="KW-1185">Reference proteome</keyword>
<dbReference type="AlphaFoldDB" id="S3D6K8"/>
<name>S3D6K8_GLAL2</name>
<sequence>MAVNPSKRSFESFSGPDSIVLSQLPSSKKTRPNAAPDPALWDMITKLPPLTAQTILWQICSENPTSAEHVITAHKSRLTEEANRPPATFDHHSKACWYTLNKEFKRLSSHAQWDMIGRVDHTLGENLTAVMEQAGPATRWETRRNALEVLRKISKSIMLCGEHLIRRELMKDGLTLGGFAESMLKLAKGMMKEERDRYKEEGLYEKLVDLQNECDWQTDMEGLQEIYELFDGDLDDDNDEDNEDEAPSDTADFEEIQPPPMSPIPQRKRVFSVIELD</sequence>
<evidence type="ECO:0000313" key="3">
    <source>
        <dbReference type="Proteomes" id="UP000016922"/>
    </source>
</evidence>